<evidence type="ECO:0000313" key="1">
    <source>
        <dbReference type="EMBL" id="CAF2139633.1"/>
    </source>
</evidence>
<dbReference type="EMBL" id="CAJNRE010015655">
    <property type="protein sequence ID" value="CAF2139633.1"/>
    <property type="molecule type" value="Genomic_DNA"/>
</dbReference>
<gene>
    <name evidence="1" type="ORF">MBJ925_LOCUS29265</name>
</gene>
<protein>
    <submittedName>
        <fullName evidence="1">Uncharacterized protein</fullName>
    </submittedName>
</protein>
<organism evidence="1 2">
    <name type="scientific">Rotaria magnacalcarata</name>
    <dbReference type="NCBI Taxonomy" id="392030"/>
    <lineage>
        <taxon>Eukaryota</taxon>
        <taxon>Metazoa</taxon>
        <taxon>Spiralia</taxon>
        <taxon>Gnathifera</taxon>
        <taxon>Rotifera</taxon>
        <taxon>Eurotatoria</taxon>
        <taxon>Bdelloidea</taxon>
        <taxon>Philodinida</taxon>
        <taxon>Philodinidae</taxon>
        <taxon>Rotaria</taxon>
    </lineage>
</organism>
<dbReference type="AlphaFoldDB" id="A0A816WWV7"/>
<proteinExistence type="predicted"/>
<dbReference type="Proteomes" id="UP000663824">
    <property type="component" value="Unassembled WGS sequence"/>
</dbReference>
<reference evidence="1" key="1">
    <citation type="submission" date="2021-02" db="EMBL/GenBank/DDBJ databases">
        <authorList>
            <person name="Nowell W R."/>
        </authorList>
    </citation>
    <scope>NUCLEOTIDE SEQUENCE</scope>
</reference>
<evidence type="ECO:0000313" key="2">
    <source>
        <dbReference type="Proteomes" id="UP000663824"/>
    </source>
</evidence>
<name>A0A816WWV7_9BILA</name>
<comment type="caution">
    <text evidence="1">The sequence shown here is derived from an EMBL/GenBank/DDBJ whole genome shotgun (WGS) entry which is preliminary data.</text>
</comment>
<accession>A0A816WWV7</accession>
<sequence>MMMTCLSEVETAIEFEKNAIDNSVMLFHANVTNLTNQALTNMQSARENMMVVQPTTLATLKFSATSRWNMLQIHRSTADIDLNHRICLPIFNETMMDEKISIDAKENDFAEESNTQQIEHKVLLNRAN</sequence>